<evidence type="ECO:0000256" key="1">
    <source>
        <dbReference type="SAM" id="MobiDB-lite"/>
    </source>
</evidence>
<sequence length="235" mass="26876">MVVVSRSRFVDSIVSEALSSVNSQTIPGVYDFLGRNIRMRGKSPLKKQGKRKETELVDEEIGGETLLTVSLYHQPDNPGDVQFFERATDIDLPGALPGPRQLSNRPFIFTAVREPFPRESSHRRHRTVQRREVTKDVSRRQPNPSWLKQFGLEWDPKSEYSDSFRRDSDQPAPVKTPIIEEDNVSPVQTVPAAPRPIAQPVGPQCRESAIVTPYQRDYLTYNYFGKRPLSRRIKC</sequence>
<dbReference type="AlphaFoldDB" id="A0A0H5QYE2"/>
<proteinExistence type="predicted"/>
<dbReference type="EMBL" id="HACM01006234">
    <property type="protein sequence ID" value="CRZ06676.1"/>
    <property type="molecule type" value="Transcribed_RNA"/>
</dbReference>
<reference evidence="2" key="1">
    <citation type="submission" date="2015-04" db="EMBL/GenBank/DDBJ databases">
        <title>The genome sequence of the plant pathogenic Rhizarian Plasmodiophora brassicae reveals insights in its biotrophic life cycle and the origin of chitin synthesis.</title>
        <authorList>
            <person name="Schwelm A."/>
            <person name="Fogelqvist J."/>
            <person name="Knaust A."/>
            <person name="Julke S."/>
            <person name="Lilja T."/>
            <person name="Dhandapani V."/>
            <person name="Bonilla-Rosso G."/>
            <person name="Karlsson M."/>
            <person name="Shevchenko A."/>
            <person name="Choi S.R."/>
            <person name="Kim H.G."/>
            <person name="Park J.Y."/>
            <person name="Lim Y.P."/>
            <person name="Ludwig-Muller J."/>
            <person name="Dixelius C."/>
        </authorList>
    </citation>
    <scope>NUCLEOTIDE SEQUENCE</scope>
    <source>
        <tissue evidence="2">Potato root galls</tissue>
    </source>
</reference>
<organism evidence="2">
    <name type="scientific">Spongospora subterranea</name>
    <dbReference type="NCBI Taxonomy" id="70186"/>
    <lineage>
        <taxon>Eukaryota</taxon>
        <taxon>Sar</taxon>
        <taxon>Rhizaria</taxon>
        <taxon>Endomyxa</taxon>
        <taxon>Phytomyxea</taxon>
        <taxon>Plasmodiophorida</taxon>
        <taxon>Plasmodiophoridae</taxon>
        <taxon>Spongospora</taxon>
    </lineage>
</organism>
<accession>A0A0H5QYE2</accession>
<name>A0A0H5QYE2_9EUKA</name>
<evidence type="ECO:0000313" key="2">
    <source>
        <dbReference type="EMBL" id="CRZ06676.1"/>
    </source>
</evidence>
<feature type="region of interest" description="Disordered" evidence="1">
    <location>
        <begin position="118"/>
        <end position="142"/>
    </location>
</feature>
<feature type="compositionally biased region" description="Basic and acidic residues" evidence="1">
    <location>
        <begin position="129"/>
        <end position="139"/>
    </location>
</feature>
<protein>
    <submittedName>
        <fullName evidence="2">Uncharacterized protein</fullName>
    </submittedName>
</protein>